<organism evidence="2">
    <name type="scientific">Spirodela intermedia</name>
    <name type="common">Intermediate duckweed</name>
    <dbReference type="NCBI Taxonomy" id="51605"/>
    <lineage>
        <taxon>Eukaryota</taxon>
        <taxon>Viridiplantae</taxon>
        <taxon>Streptophyta</taxon>
        <taxon>Embryophyta</taxon>
        <taxon>Tracheophyta</taxon>
        <taxon>Spermatophyta</taxon>
        <taxon>Magnoliopsida</taxon>
        <taxon>Liliopsida</taxon>
        <taxon>Araceae</taxon>
        <taxon>Lemnoideae</taxon>
        <taxon>Spirodela</taxon>
    </lineage>
</organism>
<dbReference type="Proteomes" id="UP001189122">
    <property type="component" value="Unassembled WGS sequence"/>
</dbReference>
<feature type="compositionally biased region" description="Basic and acidic residues" evidence="1">
    <location>
        <begin position="15"/>
        <end position="48"/>
    </location>
</feature>
<accession>A0A7I8I965</accession>
<feature type="region of interest" description="Disordered" evidence="1">
    <location>
        <begin position="1"/>
        <end position="87"/>
    </location>
</feature>
<dbReference type="AlphaFoldDB" id="A0A7I8I965"/>
<evidence type="ECO:0000313" key="3">
    <source>
        <dbReference type="Proteomes" id="UP001189122"/>
    </source>
</evidence>
<gene>
    <name evidence="2" type="ORF">SI7747_01000614</name>
</gene>
<keyword evidence="3" id="KW-1185">Reference proteome</keyword>
<dbReference type="EMBL" id="LR743588">
    <property type="protein sequence ID" value="CAA2614220.1"/>
    <property type="molecule type" value="Genomic_DNA"/>
</dbReference>
<evidence type="ECO:0000256" key="1">
    <source>
        <dbReference type="SAM" id="MobiDB-lite"/>
    </source>
</evidence>
<name>A0A7I8I965_SPIIN</name>
<dbReference type="EMBL" id="CACRZD030000001">
    <property type="protein sequence ID" value="CAA6654024.1"/>
    <property type="molecule type" value="Genomic_DNA"/>
</dbReference>
<evidence type="ECO:0000313" key="2">
    <source>
        <dbReference type="EMBL" id="CAA2614220.1"/>
    </source>
</evidence>
<sequence>MVSEPTRGVICGNGEGREREKDRERERERKRERRERERRGRERVEEGARLALTATVPPLHRPSRSSPCSRLLPDCASDPLAGPGIEM</sequence>
<reference evidence="2 3" key="1">
    <citation type="submission" date="2019-12" db="EMBL/GenBank/DDBJ databases">
        <authorList>
            <person name="Scholz U."/>
            <person name="Mascher M."/>
            <person name="Fiebig A."/>
        </authorList>
    </citation>
    <scope>NUCLEOTIDE SEQUENCE</scope>
</reference>
<protein>
    <submittedName>
        <fullName evidence="2">Uncharacterized protein</fullName>
    </submittedName>
</protein>
<proteinExistence type="predicted"/>
<feature type="compositionally biased region" description="Low complexity" evidence="1">
    <location>
        <begin position="64"/>
        <end position="73"/>
    </location>
</feature>